<accession>A0A0R3TDY0</accession>
<keyword evidence="3" id="KW-1185">Reference proteome</keyword>
<gene>
    <name evidence="2" type="ORF">HNAJ_LOCUS5267</name>
</gene>
<protein>
    <submittedName>
        <fullName evidence="4">IRS-type PTB domain-containing protein</fullName>
    </submittedName>
</protein>
<reference evidence="2 3" key="2">
    <citation type="submission" date="2018-11" db="EMBL/GenBank/DDBJ databases">
        <authorList>
            <consortium name="Pathogen Informatics"/>
        </authorList>
    </citation>
    <scope>NUCLEOTIDE SEQUENCE [LARGE SCALE GENOMIC DNA]</scope>
</reference>
<dbReference type="Pfam" id="PF13246">
    <property type="entry name" value="Cation_ATPase"/>
    <property type="match status" value="1"/>
</dbReference>
<evidence type="ECO:0000256" key="1">
    <source>
        <dbReference type="SAM" id="MobiDB-lite"/>
    </source>
</evidence>
<name>A0A0R3TDY0_RODNA</name>
<dbReference type="GO" id="GO:0005886">
    <property type="term" value="C:plasma membrane"/>
    <property type="evidence" value="ECO:0007669"/>
    <property type="project" value="TreeGrafter"/>
</dbReference>
<dbReference type="STRING" id="102285.A0A0R3TDY0"/>
<dbReference type="AlphaFoldDB" id="A0A0R3TDY0"/>
<dbReference type="GO" id="GO:0045332">
    <property type="term" value="P:phospholipid translocation"/>
    <property type="evidence" value="ECO:0007669"/>
    <property type="project" value="TreeGrafter"/>
</dbReference>
<dbReference type="Gene3D" id="3.40.1110.10">
    <property type="entry name" value="Calcium-transporting ATPase, cytoplasmic domain N"/>
    <property type="match status" value="1"/>
</dbReference>
<feature type="compositionally biased region" description="Polar residues" evidence="1">
    <location>
        <begin position="53"/>
        <end position="69"/>
    </location>
</feature>
<dbReference type="PANTHER" id="PTHR24092:SF218">
    <property type="entry name" value="PHOSPHOLIPID-TRANSPORTING ATPASE"/>
    <property type="match status" value="1"/>
</dbReference>
<dbReference type="EMBL" id="UZAE01004328">
    <property type="protein sequence ID" value="VDO01127.1"/>
    <property type="molecule type" value="Genomic_DNA"/>
</dbReference>
<organism evidence="4">
    <name type="scientific">Rodentolepis nana</name>
    <name type="common">Dwarf tapeworm</name>
    <name type="synonym">Hymenolepis nana</name>
    <dbReference type="NCBI Taxonomy" id="102285"/>
    <lineage>
        <taxon>Eukaryota</taxon>
        <taxon>Metazoa</taxon>
        <taxon>Spiralia</taxon>
        <taxon>Lophotrochozoa</taxon>
        <taxon>Platyhelminthes</taxon>
        <taxon>Cestoda</taxon>
        <taxon>Eucestoda</taxon>
        <taxon>Cyclophyllidea</taxon>
        <taxon>Hymenolepididae</taxon>
        <taxon>Rodentolepis</taxon>
    </lineage>
</organism>
<reference evidence="4" key="1">
    <citation type="submission" date="2017-02" db="UniProtKB">
        <authorList>
            <consortium name="WormBaseParasite"/>
        </authorList>
    </citation>
    <scope>IDENTIFICATION</scope>
</reference>
<dbReference type="PANTHER" id="PTHR24092">
    <property type="entry name" value="PROBABLE PHOSPHOLIPID-TRANSPORTING ATPASE"/>
    <property type="match status" value="1"/>
</dbReference>
<dbReference type="Proteomes" id="UP000278807">
    <property type="component" value="Unassembled WGS sequence"/>
</dbReference>
<sequence>MLSSLDLGRGLSKRAHMRTFFVHQSTVRVHLGSPPRCLYGNLNFIVVRYPQRSGGSASKKPTGNGSPSLSDEERADEPPQPQIRQPLYVQKSKLTIGKSCPKMTVPSADLTPTTPDVDNWEALSQAGSSTRWRSSNDSLVGPIHHVCPLSENTLLNGYESESPDEVTLVKTACKYGCKLLQRGLDFVIIWLPGDGLIRVEVLNVLPFVTQRKRMSIIFRHPNTNEIVLYCKGADSVILPLLDPLKGQAFRINTEERLHDYSLSGLRTLVMAKRVRHFILSFFYVLL</sequence>
<evidence type="ECO:0000313" key="3">
    <source>
        <dbReference type="Proteomes" id="UP000278807"/>
    </source>
</evidence>
<dbReference type="GO" id="GO:0140326">
    <property type="term" value="F:ATPase-coupled intramembrane lipid transporter activity"/>
    <property type="evidence" value="ECO:0007669"/>
    <property type="project" value="TreeGrafter"/>
</dbReference>
<evidence type="ECO:0000313" key="4">
    <source>
        <dbReference type="WBParaSite" id="HNAJ_0000526901-mRNA-1"/>
    </source>
</evidence>
<proteinExistence type="predicted"/>
<dbReference type="WBParaSite" id="HNAJ_0000526901-mRNA-1">
    <property type="protein sequence ID" value="HNAJ_0000526901-mRNA-1"/>
    <property type="gene ID" value="HNAJ_0000526901"/>
</dbReference>
<dbReference type="InterPro" id="IPR023299">
    <property type="entry name" value="ATPase_P-typ_cyto_dom_N"/>
</dbReference>
<feature type="region of interest" description="Disordered" evidence="1">
    <location>
        <begin position="52"/>
        <end position="86"/>
    </location>
</feature>
<dbReference type="GO" id="GO:0000166">
    <property type="term" value="F:nucleotide binding"/>
    <property type="evidence" value="ECO:0007669"/>
    <property type="project" value="InterPro"/>
</dbReference>
<evidence type="ECO:0000313" key="2">
    <source>
        <dbReference type="EMBL" id="VDO01127.1"/>
    </source>
</evidence>
<dbReference type="OrthoDB" id="377733at2759"/>
<dbReference type="SUPFAM" id="SSF81660">
    <property type="entry name" value="Metal cation-transporting ATPase, ATP-binding domain N"/>
    <property type="match status" value="1"/>
</dbReference>